<protein>
    <submittedName>
        <fullName evidence="4">Gfo/Idh/MocA family protein</fullName>
    </submittedName>
</protein>
<keyword evidence="1" id="KW-0520">NAD</keyword>
<evidence type="ECO:0000313" key="5">
    <source>
        <dbReference type="Proteomes" id="UP001595937"/>
    </source>
</evidence>
<dbReference type="GeneID" id="303297607"/>
<dbReference type="Gene3D" id="3.30.360.10">
    <property type="entry name" value="Dihydrodipicolinate Reductase, domain 2"/>
    <property type="match status" value="1"/>
</dbReference>
<dbReference type="Proteomes" id="UP001595937">
    <property type="component" value="Unassembled WGS sequence"/>
</dbReference>
<dbReference type="PANTHER" id="PTHR43249">
    <property type="entry name" value="UDP-N-ACETYL-2-AMINO-2-DEOXY-D-GLUCURONATE OXIDASE"/>
    <property type="match status" value="1"/>
</dbReference>
<dbReference type="InterPro" id="IPR055170">
    <property type="entry name" value="GFO_IDH_MocA-like_dom"/>
</dbReference>
<dbReference type="EMBL" id="JBHSLN010000020">
    <property type="protein sequence ID" value="MFC5297229.1"/>
    <property type="molecule type" value="Genomic_DNA"/>
</dbReference>
<dbReference type="PANTHER" id="PTHR43249:SF1">
    <property type="entry name" value="D-GLUCOSIDE 3-DEHYDROGENASE"/>
    <property type="match status" value="1"/>
</dbReference>
<dbReference type="InterPro" id="IPR052515">
    <property type="entry name" value="Gfo/Idh/MocA_Oxidoreductase"/>
</dbReference>
<dbReference type="Pfam" id="PF22725">
    <property type="entry name" value="GFO_IDH_MocA_C3"/>
    <property type="match status" value="1"/>
</dbReference>
<keyword evidence="5" id="KW-1185">Reference proteome</keyword>
<reference evidence="5" key="1">
    <citation type="journal article" date="2019" name="Int. J. Syst. Evol. Microbiol.">
        <title>The Global Catalogue of Microorganisms (GCM) 10K type strain sequencing project: providing services to taxonomists for standard genome sequencing and annotation.</title>
        <authorList>
            <consortium name="The Broad Institute Genomics Platform"/>
            <consortium name="The Broad Institute Genome Sequencing Center for Infectious Disease"/>
            <person name="Wu L."/>
            <person name="Ma J."/>
        </authorList>
    </citation>
    <scope>NUCLEOTIDE SEQUENCE [LARGE SCALE GENOMIC DNA]</scope>
    <source>
        <strain evidence="5">CGMCC 1.16455</strain>
    </source>
</reference>
<dbReference type="InterPro" id="IPR036291">
    <property type="entry name" value="NAD(P)-bd_dom_sf"/>
</dbReference>
<evidence type="ECO:0000313" key="4">
    <source>
        <dbReference type="EMBL" id="MFC5297229.1"/>
    </source>
</evidence>
<accession>A0ABW0FF00</accession>
<feature type="domain" description="GFO/IDH/MocA-like oxidoreductase" evidence="3">
    <location>
        <begin position="155"/>
        <end position="278"/>
    </location>
</feature>
<evidence type="ECO:0000259" key="3">
    <source>
        <dbReference type="Pfam" id="PF22725"/>
    </source>
</evidence>
<dbReference type="SUPFAM" id="SSF55347">
    <property type="entry name" value="Glyceraldehyde-3-phosphate dehydrogenase-like, C-terminal domain"/>
    <property type="match status" value="1"/>
</dbReference>
<dbReference type="Pfam" id="PF01408">
    <property type="entry name" value="GFO_IDH_MocA"/>
    <property type="match status" value="1"/>
</dbReference>
<dbReference type="SUPFAM" id="SSF51735">
    <property type="entry name" value="NAD(P)-binding Rossmann-fold domains"/>
    <property type="match status" value="1"/>
</dbReference>
<proteinExistence type="predicted"/>
<dbReference type="Gene3D" id="3.40.50.720">
    <property type="entry name" value="NAD(P)-binding Rossmann-like Domain"/>
    <property type="match status" value="1"/>
</dbReference>
<organism evidence="4 5">
    <name type="scientific">Brachybacterium tyrofermentans</name>
    <dbReference type="NCBI Taxonomy" id="47848"/>
    <lineage>
        <taxon>Bacteria</taxon>
        <taxon>Bacillati</taxon>
        <taxon>Actinomycetota</taxon>
        <taxon>Actinomycetes</taxon>
        <taxon>Micrococcales</taxon>
        <taxon>Dermabacteraceae</taxon>
        <taxon>Brachybacterium</taxon>
    </lineage>
</organism>
<feature type="domain" description="Gfo/Idh/MocA-like oxidoreductase N-terminal" evidence="2">
    <location>
        <begin position="7"/>
        <end position="113"/>
    </location>
</feature>
<evidence type="ECO:0000256" key="1">
    <source>
        <dbReference type="ARBA" id="ARBA00023027"/>
    </source>
</evidence>
<dbReference type="InterPro" id="IPR000683">
    <property type="entry name" value="Gfo/Idh/MocA-like_OxRdtase_N"/>
</dbReference>
<name>A0ABW0FF00_9MICO</name>
<comment type="caution">
    <text evidence="4">The sequence shown here is derived from an EMBL/GenBank/DDBJ whole genome shotgun (WGS) entry which is preliminary data.</text>
</comment>
<evidence type="ECO:0000259" key="2">
    <source>
        <dbReference type="Pfam" id="PF01408"/>
    </source>
</evidence>
<dbReference type="RefSeq" id="WP_343924362.1">
    <property type="nucleotide sequence ID" value="NZ_BAAAIR010000038.1"/>
</dbReference>
<sequence>MAQRDRRIGLVGYGDVSVVHVGAIEAIDGLELVGIADVDPAARERAEAATGLPTFASVDELIDALGPDAVHVTTPHDQHVGPSLAALERGVHVLQEKPLAHTLAEGTRLVEALGAVSAEGTASAGGTVTAARADGGQGAPTIGICFQNRYNRASQELARLLGSGELGEVRGAWASVVWSRTADYYAAKPWRGRWENAGGGLLINQAIHTLDLVQWLLGPVERTEGLVSQKKFAGVVEVEDTADLVLHHASGITTTFYATLTAPIARPVELEVETENAYLEVRSGRGGGLTVRWADGRVDTFSDKVASAGGRSYWGVSHEELIRDFYASLDAPEPFWIGPAEAMGSLQILKDAYTNSGVGN</sequence>
<gene>
    <name evidence="4" type="ORF">ACFPK8_06865</name>
</gene>